<dbReference type="SUPFAM" id="SSF82199">
    <property type="entry name" value="SET domain"/>
    <property type="match status" value="1"/>
</dbReference>
<dbReference type="InterPro" id="IPR046341">
    <property type="entry name" value="SET_dom_sf"/>
</dbReference>
<comment type="caution">
    <text evidence="1">The sequence shown here is derived from an EMBL/GenBank/DDBJ whole genome shotgun (WGS) entry which is preliminary data.</text>
</comment>
<name>A0A559LIX4_FUSOC</name>
<gene>
    <name evidence="1" type="ORF">Focb16_v005578</name>
</gene>
<dbReference type="Proteomes" id="UP000320707">
    <property type="component" value="Unassembled WGS sequence"/>
</dbReference>
<reference evidence="1 2" key="1">
    <citation type="journal article" date="2019" name="Microbiol. Resour. Announc.">
        <title>High-quality draft genome sequence of Fusarium oxysporum f. sp. cubense strain 160527, a causal agent of Panama disease.</title>
        <authorList>
            <person name="Asai S."/>
            <person name="Ayukawa Y."/>
            <person name="Gan P."/>
            <person name="Masuda S."/>
            <person name="Komatsu K."/>
            <person name="Shirasu K."/>
            <person name="Arie T."/>
        </authorList>
    </citation>
    <scope>NUCLEOTIDE SEQUENCE [LARGE SCALE GENOMIC DNA]</scope>
    <source>
        <strain evidence="1 2">160527</strain>
    </source>
</reference>
<accession>A0A559LIX4</accession>
<evidence type="ECO:0008006" key="3">
    <source>
        <dbReference type="Google" id="ProtNLM"/>
    </source>
</evidence>
<dbReference type="AlphaFoldDB" id="A0A559LIX4"/>
<proteinExistence type="predicted"/>
<sequence length="284" mass="32359">MTQEPEDRTEFTNLLRRKNVTSWSENVGLKRLSDQRSILVATSVIKSGEVILKGDMSDALEFHLVQETLKMGANISLSPEASVHCHFAVLLALQMIKDKSVSYWQIPDINYFKTYFPILWDEKLQASLPEEAKVWLAVQQDRLDIDWAHAKESLKANWTDVGKSSTSTWEIFLRAWLYVESRAYKDTRYDTVLSSATLQPDDRQVLFPVIDHLTLDPKGCKVHIDKGSYMFEATREYMPRQPIGLLCGNNEIDLLITCGATTQSLESPEASSNESLLNNTNPWL</sequence>
<evidence type="ECO:0000313" key="2">
    <source>
        <dbReference type="Proteomes" id="UP000320707"/>
    </source>
</evidence>
<dbReference type="EMBL" id="SRMI01000003">
    <property type="protein sequence ID" value="TVY74216.1"/>
    <property type="molecule type" value="Genomic_DNA"/>
</dbReference>
<dbReference type="Gene3D" id="3.90.1410.10">
    <property type="entry name" value="set domain protein methyltransferase, domain 1"/>
    <property type="match status" value="1"/>
</dbReference>
<organism evidence="1 2">
    <name type="scientific">Fusarium oxysporum f. sp. cubense</name>
    <dbReference type="NCBI Taxonomy" id="61366"/>
    <lineage>
        <taxon>Eukaryota</taxon>
        <taxon>Fungi</taxon>
        <taxon>Dikarya</taxon>
        <taxon>Ascomycota</taxon>
        <taxon>Pezizomycotina</taxon>
        <taxon>Sordariomycetes</taxon>
        <taxon>Hypocreomycetidae</taxon>
        <taxon>Hypocreales</taxon>
        <taxon>Nectriaceae</taxon>
        <taxon>Fusarium</taxon>
        <taxon>Fusarium oxysporum species complex</taxon>
    </lineage>
</organism>
<evidence type="ECO:0000313" key="1">
    <source>
        <dbReference type="EMBL" id="TVY74216.1"/>
    </source>
</evidence>
<protein>
    <recommendedName>
        <fullName evidence="3">SET domain-containing protein</fullName>
    </recommendedName>
</protein>